<name>A0A1S2NHL7_9BURK</name>
<proteinExistence type="predicted"/>
<organism evidence="1">
    <name type="scientific">Massilia timonae</name>
    <dbReference type="NCBI Taxonomy" id="47229"/>
    <lineage>
        <taxon>Bacteria</taxon>
        <taxon>Pseudomonadati</taxon>
        <taxon>Pseudomonadota</taxon>
        <taxon>Betaproteobacteria</taxon>
        <taxon>Burkholderiales</taxon>
        <taxon>Oxalobacteraceae</taxon>
        <taxon>Telluria group</taxon>
        <taxon>Massilia</taxon>
    </lineage>
</organism>
<comment type="caution">
    <text evidence="1">The sequence shown here is derived from an EMBL/GenBank/DDBJ whole genome shotgun (WGS) entry which is preliminary data.</text>
</comment>
<protein>
    <submittedName>
        <fullName evidence="1">Putative iSxac2 transposase</fullName>
    </submittedName>
</protein>
<evidence type="ECO:0000313" key="1">
    <source>
        <dbReference type="EMBL" id="OIJ44214.1"/>
    </source>
</evidence>
<dbReference type="EMBL" id="JRYB01000001">
    <property type="protein sequence ID" value="OIJ44214.1"/>
    <property type="molecule type" value="Genomic_DNA"/>
</dbReference>
<sequence length="54" mass="6268">MAIQVRYDRLAYHRFETLDEIQGFATNWLWTYNHDRANMGLGGITPEQKLALAA</sequence>
<dbReference type="Proteomes" id="UP000180246">
    <property type="component" value="Unassembled WGS sequence"/>
</dbReference>
<dbReference type="AlphaFoldDB" id="A0A1S2NHL7"/>
<gene>
    <name evidence="1" type="ORF">LO55_3265</name>
</gene>
<reference evidence="1" key="1">
    <citation type="submission" date="2014-10" db="EMBL/GenBank/DDBJ databases">
        <authorList>
            <person name="Seo M.-J."/>
            <person name="Seok Y.J."/>
            <person name="Cha I.-T."/>
        </authorList>
    </citation>
    <scope>NUCLEOTIDE SEQUENCE [LARGE SCALE GENOMIC DNA]</scope>
    <source>
        <strain evidence="1">NEU</strain>
    </source>
</reference>
<accession>A0A1S2NHL7</accession>